<comment type="caution">
    <text evidence="14">The sequence shown here is derived from an EMBL/GenBank/DDBJ whole genome shotgun (WGS) entry which is preliminary data.</text>
</comment>
<dbReference type="AlphaFoldDB" id="S7UPW4"/>
<evidence type="ECO:0000256" key="7">
    <source>
        <dbReference type="ARBA" id="ARBA00022989"/>
    </source>
</evidence>
<evidence type="ECO:0000256" key="1">
    <source>
        <dbReference type="ARBA" id="ARBA00004651"/>
    </source>
</evidence>
<evidence type="ECO:0000256" key="6">
    <source>
        <dbReference type="ARBA" id="ARBA00022692"/>
    </source>
</evidence>
<dbReference type="EMBL" id="ATHI01000011">
    <property type="protein sequence ID" value="EPR34353.1"/>
    <property type="molecule type" value="Genomic_DNA"/>
</dbReference>
<feature type="transmembrane region" description="Helical" evidence="11">
    <location>
        <begin position="20"/>
        <end position="43"/>
    </location>
</feature>
<comment type="similarity">
    <text evidence="2 10">Belongs to the ABC-4 integral membrane protein family. FtsX subfamily.</text>
</comment>
<dbReference type="OrthoDB" id="9813411at2"/>
<feature type="domain" description="FtsX extracellular" evidence="13">
    <location>
        <begin position="58"/>
        <end position="152"/>
    </location>
</feature>
<evidence type="ECO:0000256" key="10">
    <source>
        <dbReference type="PIRNR" id="PIRNR003097"/>
    </source>
</evidence>
<dbReference type="Proteomes" id="UP000014975">
    <property type="component" value="Unassembled WGS sequence"/>
</dbReference>
<dbReference type="PATRIC" id="fig|1121439.3.peg.1212"/>
<dbReference type="Gene3D" id="3.30.70.3040">
    <property type="match status" value="1"/>
</dbReference>
<dbReference type="RefSeq" id="WP_020885407.1">
    <property type="nucleotide sequence ID" value="NZ_ATHI01000011.1"/>
</dbReference>
<dbReference type="InterPro" id="IPR004513">
    <property type="entry name" value="FtsX"/>
</dbReference>
<keyword evidence="9 10" id="KW-0131">Cell cycle</keyword>
<evidence type="ECO:0000256" key="4">
    <source>
        <dbReference type="ARBA" id="ARBA00022475"/>
    </source>
</evidence>
<keyword evidence="7 11" id="KW-1133">Transmembrane helix</keyword>
<feature type="transmembrane region" description="Helical" evidence="11">
    <location>
        <begin position="215"/>
        <end position="237"/>
    </location>
</feature>
<name>S7UPW4_9BACT</name>
<dbReference type="eggNOG" id="COG2177">
    <property type="taxonomic scope" value="Bacteria"/>
</dbReference>
<dbReference type="InterPro" id="IPR040690">
    <property type="entry name" value="FtsX_ECD"/>
</dbReference>
<reference evidence="14 15" key="1">
    <citation type="journal article" date="2013" name="Genome Announc.">
        <title>Draft genome sequences for three mercury-methylating, sulfate-reducing bacteria.</title>
        <authorList>
            <person name="Brown S.D."/>
            <person name="Hurt R.A.Jr."/>
            <person name="Gilmour C.C."/>
            <person name="Elias D.A."/>
        </authorList>
    </citation>
    <scope>NUCLEOTIDE SEQUENCE [LARGE SCALE GENOMIC DNA]</scope>
    <source>
        <strain evidence="14 15">DSM 16529</strain>
    </source>
</reference>
<protein>
    <recommendedName>
        <fullName evidence="3 10">Cell division protein FtsX</fullName>
    </recommendedName>
</protein>
<evidence type="ECO:0000256" key="5">
    <source>
        <dbReference type="ARBA" id="ARBA00022618"/>
    </source>
</evidence>
<proteinExistence type="inferred from homology"/>
<organism evidence="14 15">
    <name type="scientific">Alkalidesulfovibrio alkalitolerans DSM 16529</name>
    <dbReference type="NCBI Taxonomy" id="1121439"/>
    <lineage>
        <taxon>Bacteria</taxon>
        <taxon>Pseudomonadati</taxon>
        <taxon>Thermodesulfobacteriota</taxon>
        <taxon>Desulfovibrionia</taxon>
        <taxon>Desulfovibrionales</taxon>
        <taxon>Desulfovibrionaceae</taxon>
        <taxon>Alkalidesulfovibrio</taxon>
    </lineage>
</organism>
<evidence type="ECO:0000259" key="13">
    <source>
        <dbReference type="Pfam" id="PF18075"/>
    </source>
</evidence>
<keyword evidence="6 11" id="KW-0812">Transmembrane</keyword>
<dbReference type="GO" id="GO:0032153">
    <property type="term" value="C:cell division site"/>
    <property type="evidence" value="ECO:0007669"/>
    <property type="project" value="TreeGrafter"/>
</dbReference>
<dbReference type="InterPro" id="IPR003838">
    <property type="entry name" value="ABC3_permease_C"/>
</dbReference>
<dbReference type="GO" id="GO:0005886">
    <property type="term" value="C:plasma membrane"/>
    <property type="evidence" value="ECO:0007669"/>
    <property type="project" value="UniProtKB-SubCell"/>
</dbReference>
<dbReference type="Pfam" id="PF02687">
    <property type="entry name" value="FtsX"/>
    <property type="match status" value="1"/>
</dbReference>
<keyword evidence="5 10" id="KW-0132">Cell division</keyword>
<keyword evidence="4 10" id="KW-1003">Cell membrane</keyword>
<feature type="transmembrane region" description="Helical" evidence="11">
    <location>
        <begin position="268"/>
        <end position="286"/>
    </location>
</feature>
<feature type="domain" description="ABC3 transporter permease C-terminal" evidence="12">
    <location>
        <begin position="177"/>
        <end position="287"/>
    </location>
</feature>
<evidence type="ECO:0000256" key="11">
    <source>
        <dbReference type="SAM" id="Phobius"/>
    </source>
</evidence>
<evidence type="ECO:0000256" key="9">
    <source>
        <dbReference type="ARBA" id="ARBA00023306"/>
    </source>
</evidence>
<gene>
    <name evidence="14" type="ORF">dsat_0001</name>
</gene>
<keyword evidence="15" id="KW-1185">Reference proteome</keyword>
<evidence type="ECO:0000313" key="14">
    <source>
        <dbReference type="EMBL" id="EPR34353.1"/>
    </source>
</evidence>
<evidence type="ECO:0000259" key="12">
    <source>
        <dbReference type="Pfam" id="PF02687"/>
    </source>
</evidence>
<accession>S7UPW4</accession>
<dbReference type="STRING" id="1121439.dsat_0001"/>
<dbReference type="PANTHER" id="PTHR47755">
    <property type="entry name" value="CELL DIVISION PROTEIN FTSX"/>
    <property type="match status" value="1"/>
</dbReference>
<evidence type="ECO:0000256" key="2">
    <source>
        <dbReference type="ARBA" id="ARBA00007379"/>
    </source>
</evidence>
<dbReference type="Pfam" id="PF18075">
    <property type="entry name" value="FtsX_ECD"/>
    <property type="match status" value="1"/>
</dbReference>
<dbReference type="PIRSF" id="PIRSF003097">
    <property type="entry name" value="FtsX"/>
    <property type="match status" value="1"/>
</dbReference>
<evidence type="ECO:0000256" key="8">
    <source>
        <dbReference type="ARBA" id="ARBA00023136"/>
    </source>
</evidence>
<sequence length="288" mass="31037">MGSVIRMAVRGIRELGDHPLAQAFTLAAVTLSAFLAGLFLLLLHNIDRVVTEQRGEVTFQIYWQAKLPQDQVAKAWEELRQDPALKSLETFTPEQAFGELSKAFGGRGSLAPGRENPLPPTAKATFAVPKDDAAWAQGIRDRLRGMAGVTDVHYNPLQMDLATSWVRVSRGVVWPLIGLLGLVAGLIVGNTIKLAQISRLDEVDILRLVGATRAYIQLPMLSGGAFLCLVAGVLALLLLKGFQLVAHNALNVAPLFVTIEFLPMTQALGLFGALIGVGLVSSWVAVKE</sequence>
<dbReference type="GO" id="GO:0051301">
    <property type="term" value="P:cell division"/>
    <property type="evidence" value="ECO:0007669"/>
    <property type="project" value="UniProtKB-KW"/>
</dbReference>
<keyword evidence="8 10" id="KW-0472">Membrane</keyword>
<evidence type="ECO:0000256" key="3">
    <source>
        <dbReference type="ARBA" id="ARBA00021907"/>
    </source>
</evidence>
<feature type="transmembrane region" description="Helical" evidence="11">
    <location>
        <begin position="172"/>
        <end position="195"/>
    </location>
</feature>
<dbReference type="PANTHER" id="PTHR47755:SF1">
    <property type="entry name" value="CELL DIVISION PROTEIN FTSX"/>
    <property type="match status" value="1"/>
</dbReference>
<comment type="subcellular location">
    <subcellularLocation>
        <location evidence="1">Cell membrane</location>
        <topology evidence="1">Multi-pass membrane protein</topology>
    </subcellularLocation>
</comment>
<evidence type="ECO:0000313" key="15">
    <source>
        <dbReference type="Proteomes" id="UP000014975"/>
    </source>
</evidence>